<dbReference type="UniPathway" id="UPA00079">
    <property type="reaction ID" value="UER00169"/>
</dbReference>
<dbReference type="CDD" id="cd02440">
    <property type="entry name" value="AdoMet_MTases"/>
    <property type="match status" value="1"/>
</dbReference>
<dbReference type="InterPro" id="IPR004033">
    <property type="entry name" value="UbiE/COQ5_MeTrFase"/>
</dbReference>
<evidence type="ECO:0000256" key="3">
    <source>
        <dbReference type="ARBA" id="ARBA00022691"/>
    </source>
</evidence>
<feature type="binding site" evidence="4">
    <location>
        <begin position="119"/>
        <end position="120"/>
    </location>
    <ligand>
        <name>S-adenosyl-L-methionine</name>
        <dbReference type="ChEBI" id="CHEBI:59789"/>
    </ligand>
</feature>
<keyword evidence="2 4" id="KW-0808">Transferase</keyword>
<dbReference type="GO" id="GO:0009234">
    <property type="term" value="P:menaquinone biosynthetic process"/>
    <property type="evidence" value="ECO:0007669"/>
    <property type="project" value="UniProtKB-UniRule"/>
</dbReference>
<dbReference type="HAMAP" id="MF_01813">
    <property type="entry name" value="MenG_UbiE_methyltr"/>
    <property type="match status" value="1"/>
</dbReference>
<dbReference type="PROSITE" id="PS51608">
    <property type="entry name" value="SAM_MT_UBIE"/>
    <property type="match status" value="1"/>
</dbReference>
<dbReference type="PANTHER" id="PTHR43591:SF24">
    <property type="entry name" value="2-METHOXY-6-POLYPRENYL-1,4-BENZOQUINOL METHYLASE, MITOCHONDRIAL"/>
    <property type="match status" value="1"/>
</dbReference>
<dbReference type="NCBIfam" id="TIGR01934">
    <property type="entry name" value="MenG_MenH_UbiE"/>
    <property type="match status" value="1"/>
</dbReference>
<evidence type="ECO:0000313" key="7">
    <source>
        <dbReference type="Proteomes" id="UP000000379"/>
    </source>
</evidence>
<dbReference type="HOGENOM" id="CLU_037990_0_0_0"/>
<dbReference type="PANTHER" id="PTHR43591">
    <property type="entry name" value="METHYLTRANSFERASE"/>
    <property type="match status" value="1"/>
</dbReference>
<dbReference type="EMBL" id="CP002049">
    <property type="protein sequence ID" value="ADI14330.1"/>
    <property type="molecule type" value="Genomic_DNA"/>
</dbReference>
<comment type="pathway">
    <text evidence="4">Quinol/quinone metabolism; menaquinone biosynthesis; menaquinol from 1,4-dihydroxy-2-naphthoate: step 2/2.</text>
</comment>
<dbReference type="GO" id="GO:0043770">
    <property type="term" value="F:demethylmenaquinone methyltransferase activity"/>
    <property type="evidence" value="ECO:0007669"/>
    <property type="project" value="UniProtKB-UniRule"/>
</dbReference>
<keyword evidence="6" id="KW-0830">Ubiquinone</keyword>
<dbReference type="Gene3D" id="3.40.50.150">
    <property type="entry name" value="Vaccinia Virus protein VP39"/>
    <property type="match status" value="1"/>
</dbReference>
<keyword evidence="1 4" id="KW-0489">Methyltransferase</keyword>
<name>D7CW67_TRURR</name>
<feature type="binding site" evidence="4">
    <location>
        <position position="73"/>
    </location>
    <ligand>
        <name>S-adenosyl-L-methionine</name>
        <dbReference type="ChEBI" id="CHEBI:59789"/>
    </ligand>
</feature>
<dbReference type="OrthoDB" id="9808140at2"/>
<keyword evidence="3 4" id="KW-0949">S-adenosyl-L-methionine</keyword>
<reference evidence="7" key="1">
    <citation type="submission" date="2010-05" db="EMBL/GenBank/DDBJ databases">
        <title>The complete genome of Truepera radiovictris DSM 17093.</title>
        <authorList>
            <consortium name="US DOE Joint Genome Institute (JGI-PGF)"/>
            <person name="Lucas S."/>
            <person name="Copeland A."/>
            <person name="Lapidus A."/>
            <person name="Glavina del Rio T."/>
            <person name="Dalin E."/>
            <person name="Tice H."/>
            <person name="Bruce D."/>
            <person name="Goodwin L."/>
            <person name="Pitluck S."/>
            <person name="Kyrpides N."/>
            <person name="Mavromatis K."/>
            <person name="Ovchinnikova G."/>
            <person name="Munk A.C."/>
            <person name="Detter J.C."/>
            <person name="Han C."/>
            <person name="Tapia R."/>
            <person name="Land M."/>
            <person name="Hauser L."/>
            <person name="Markowitz V."/>
            <person name="Cheng J.-F."/>
            <person name="Hugenholtz P."/>
            <person name="Woyke T."/>
            <person name="Wu D."/>
            <person name="Tindall B."/>
            <person name="Pomrenke H.G."/>
            <person name="Brambilla E."/>
            <person name="Klenk H.-P."/>
            <person name="Eisen J.A."/>
        </authorList>
    </citation>
    <scope>NUCLEOTIDE SEQUENCE [LARGE SCALE GENOMIC DNA]</scope>
    <source>
        <strain evidence="7">DSM 17093 / CIP 108686 / LMG 22925 / RQ-24</strain>
    </source>
</reference>
<evidence type="ECO:0000313" key="6">
    <source>
        <dbReference type="EMBL" id="ADI14330.1"/>
    </source>
</evidence>
<evidence type="ECO:0000256" key="5">
    <source>
        <dbReference type="SAM" id="MobiDB-lite"/>
    </source>
</evidence>
<proteinExistence type="inferred from homology"/>
<gene>
    <name evidence="4" type="primary">menG</name>
    <name evidence="6" type="ordered locus">Trad_1207</name>
</gene>
<keyword evidence="4" id="KW-0474">Menaquinone biosynthesis</keyword>
<dbReference type="KEGG" id="tra:Trad_1207"/>
<comment type="caution">
    <text evidence="4">Lacks conserved residue(s) required for the propagation of feature annotation.</text>
</comment>
<feature type="binding site" evidence="4">
    <location>
        <position position="93"/>
    </location>
    <ligand>
        <name>S-adenosyl-L-methionine</name>
        <dbReference type="ChEBI" id="CHEBI:59789"/>
    </ligand>
</feature>
<accession>D7CW67</accession>
<feature type="region of interest" description="Disordered" evidence="5">
    <location>
        <begin position="251"/>
        <end position="270"/>
    </location>
</feature>
<organism evidence="6 7">
    <name type="scientific">Truepera radiovictrix (strain DSM 17093 / CIP 108686 / LMG 22925 / RQ-24)</name>
    <dbReference type="NCBI Taxonomy" id="649638"/>
    <lineage>
        <taxon>Bacteria</taxon>
        <taxon>Thermotogati</taxon>
        <taxon>Deinococcota</taxon>
        <taxon>Deinococci</taxon>
        <taxon>Trueperales</taxon>
        <taxon>Trueperaceae</taxon>
        <taxon>Truepera</taxon>
    </lineage>
</organism>
<dbReference type="AlphaFoldDB" id="D7CW67"/>
<dbReference type="Proteomes" id="UP000000379">
    <property type="component" value="Chromosome"/>
</dbReference>
<comment type="catalytic activity">
    <reaction evidence="4">
        <text>a 2-demethylmenaquinol + S-adenosyl-L-methionine = a menaquinol + S-adenosyl-L-homocysteine + H(+)</text>
        <dbReference type="Rhea" id="RHEA:42640"/>
        <dbReference type="Rhea" id="RHEA-COMP:9539"/>
        <dbReference type="Rhea" id="RHEA-COMP:9563"/>
        <dbReference type="ChEBI" id="CHEBI:15378"/>
        <dbReference type="ChEBI" id="CHEBI:18151"/>
        <dbReference type="ChEBI" id="CHEBI:55437"/>
        <dbReference type="ChEBI" id="CHEBI:57856"/>
        <dbReference type="ChEBI" id="CHEBI:59789"/>
        <dbReference type="EC" id="2.1.1.163"/>
    </reaction>
</comment>
<dbReference type="GO" id="GO:0032259">
    <property type="term" value="P:methylation"/>
    <property type="evidence" value="ECO:0007669"/>
    <property type="project" value="UniProtKB-KW"/>
</dbReference>
<reference evidence="6 7" key="2">
    <citation type="journal article" date="2011" name="Stand. Genomic Sci.">
        <title>Complete genome sequence of Truepera radiovictrix type strain (RQ-24).</title>
        <authorList>
            <person name="Ivanova N."/>
            <person name="Rohde C."/>
            <person name="Munk C."/>
            <person name="Nolan M."/>
            <person name="Lucas S."/>
            <person name="Del Rio T.G."/>
            <person name="Tice H."/>
            <person name="Deshpande S."/>
            <person name="Cheng J.F."/>
            <person name="Tapia R."/>
            <person name="Han C."/>
            <person name="Goodwin L."/>
            <person name="Pitluck S."/>
            <person name="Liolios K."/>
            <person name="Mavromatis K."/>
            <person name="Mikhailova N."/>
            <person name="Pati A."/>
            <person name="Chen A."/>
            <person name="Palaniappan K."/>
            <person name="Land M."/>
            <person name="Hauser L."/>
            <person name="Chang Y.J."/>
            <person name="Jeffries C.D."/>
            <person name="Brambilla E."/>
            <person name="Rohde M."/>
            <person name="Goker M."/>
            <person name="Tindall B.J."/>
            <person name="Woyke T."/>
            <person name="Bristow J."/>
            <person name="Eisen J.A."/>
            <person name="Markowitz V."/>
            <person name="Hugenholtz P."/>
            <person name="Kyrpides N.C."/>
            <person name="Klenk H.P."/>
            <person name="Lapidus A."/>
        </authorList>
    </citation>
    <scope>NUCLEOTIDE SEQUENCE [LARGE SCALE GENOMIC DNA]</scope>
    <source>
        <strain evidence="7">DSM 17093 / CIP 108686 / LMG 22925 / RQ-24</strain>
    </source>
</reference>
<comment type="function">
    <text evidence="4">Methyltransferase required for the conversion of demethylmenaquinol (DMKH2) to menaquinol (MKH2).</text>
</comment>
<evidence type="ECO:0000256" key="4">
    <source>
        <dbReference type="HAMAP-Rule" id="MF_01813"/>
    </source>
</evidence>
<dbReference type="PROSITE" id="PS01183">
    <property type="entry name" value="UBIE_1"/>
    <property type="match status" value="1"/>
</dbReference>
<dbReference type="RefSeq" id="WP_013177700.1">
    <property type="nucleotide sequence ID" value="NC_014221.1"/>
</dbReference>
<dbReference type="eggNOG" id="COG2226">
    <property type="taxonomic scope" value="Bacteria"/>
</dbReference>
<dbReference type="Pfam" id="PF01209">
    <property type="entry name" value="Ubie_methyltran"/>
    <property type="match status" value="1"/>
</dbReference>
<dbReference type="STRING" id="649638.Trad_1207"/>
<dbReference type="InterPro" id="IPR023576">
    <property type="entry name" value="UbiE/COQ5_MeTrFase_CS"/>
</dbReference>
<dbReference type="EC" id="2.1.1.163" evidence="4"/>
<sequence>MKPAAHSDLPPERAQKAAQVQAMFGAIARRYDLLNGLLSAGFDRRWRAQATRAAFRGLPQGVPLRVLDVATGTADLALALKRARPQAEVVGVDFAEPMLAIGRRKARARGLSVRLELGDGLALPYGDAQFDVVTIAYGLRNFADIDRGLREFLRVLRPGGRLVVLEFPPPPKGLFGRAFRFYFLRVLPRLGGLVSGRGSAYRYLPASVLAFPDPQALAARIAAAGFVGVRFRLQTLGVSALHTAFKPPLPAPSGDAVQAPHAATDPKETP</sequence>
<dbReference type="SUPFAM" id="SSF53335">
    <property type="entry name" value="S-adenosyl-L-methionine-dependent methyltransferases"/>
    <property type="match status" value="1"/>
</dbReference>
<protein>
    <recommendedName>
        <fullName evidence="4">Demethylmenaquinone methyltransferase</fullName>
        <ecNumber evidence="4">2.1.1.163</ecNumber>
    </recommendedName>
</protein>
<comment type="similarity">
    <text evidence="4">Belongs to the class I-like SAM-binding methyltransferase superfamily. MenG/UbiE family.</text>
</comment>
<keyword evidence="7" id="KW-1185">Reference proteome</keyword>
<evidence type="ECO:0000256" key="2">
    <source>
        <dbReference type="ARBA" id="ARBA00022679"/>
    </source>
</evidence>
<evidence type="ECO:0000256" key="1">
    <source>
        <dbReference type="ARBA" id="ARBA00022603"/>
    </source>
</evidence>
<dbReference type="InterPro" id="IPR029063">
    <property type="entry name" value="SAM-dependent_MTases_sf"/>
</dbReference>